<dbReference type="PANTHER" id="PTHR48083:SF19">
    <property type="entry name" value="FLAVIN-DEPENDENT MONOOXYGENASE, OXYGENASE SUBUNIT HSAA"/>
    <property type="match status" value="1"/>
</dbReference>
<dbReference type="PIRSF" id="PIRSF016578">
    <property type="entry name" value="HsaA"/>
    <property type="match status" value="1"/>
</dbReference>
<dbReference type="EMBL" id="SNXK01000004">
    <property type="protein sequence ID" value="TDP37670.1"/>
    <property type="molecule type" value="Genomic_DNA"/>
</dbReference>
<evidence type="ECO:0000259" key="2">
    <source>
        <dbReference type="Pfam" id="PF08028"/>
    </source>
</evidence>
<dbReference type="InterPro" id="IPR009100">
    <property type="entry name" value="AcylCoA_DH/oxidase_NM_dom_sf"/>
</dbReference>
<gene>
    <name evidence="3" type="ORF">DFR75_10420</name>
</gene>
<dbReference type="InterPro" id="IPR036250">
    <property type="entry name" value="AcylCo_DH-like_C"/>
</dbReference>
<evidence type="ECO:0000313" key="4">
    <source>
        <dbReference type="Proteomes" id="UP000295087"/>
    </source>
</evidence>
<evidence type="ECO:0000313" key="3">
    <source>
        <dbReference type="EMBL" id="TDP37670.1"/>
    </source>
</evidence>
<name>A0A4R6PJ20_NOCIG</name>
<feature type="domain" description="Acyl-CoA dehydrogenase C-terminal" evidence="2">
    <location>
        <begin position="236"/>
        <end position="353"/>
    </location>
</feature>
<protein>
    <submittedName>
        <fullName evidence="3">Two-component flavin-dependent monooxygenase/oxygenase LndZ5</fullName>
    </submittedName>
</protein>
<dbReference type="SUPFAM" id="SSF47203">
    <property type="entry name" value="Acyl-CoA dehydrogenase C-terminal domain-like"/>
    <property type="match status" value="1"/>
</dbReference>
<proteinExistence type="predicted"/>
<dbReference type="GO" id="GO:0050660">
    <property type="term" value="F:flavin adenine dinucleotide binding"/>
    <property type="evidence" value="ECO:0007669"/>
    <property type="project" value="InterPro"/>
</dbReference>
<dbReference type="InterPro" id="IPR013107">
    <property type="entry name" value="Acyl-CoA_DH_C"/>
</dbReference>
<dbReference type="PANTHER" id="PTHR48083">
    <property type="entry name" value="MEDIUM-CHAIN SPECIFIC ACYL-COA DEHYDROGENASE, MITOCHONDRIAL-RELATED"/>
    <property type="match status" value="1"/>
</dbReference>
<keyword evidence="3" id="KW-0503">Monooxygenase</keyword>
<dbReference type="InterPro" id="IPR037069">
    <property type="entry name" value="AcylCoA_DH/ox_N_sf"/>
</dbReference>
<dbReference type="GO" id="GO:0005737">
    <property type="term" value="C:cytoplasm"/>
    <property type="evidence" value="ECO:0007669"/>
    <property type="project" value="TreeGrafter"/>
</dbReference>
<dbReference type="AlphaFoldDB" id="A0A4R6PJ20"/>
<keyword evidence="1" id="KW-0560">Oxidoreductase</keyword>
<sequence length="370" mass="38595">MTAIEYDHDARLTARAFDVAELAADRAEEAESARTPDITVVDAVVDAGFARHFAPPEFAGAGGSFTALARAAATVGARCPATAWCAVLAALMTRGAGALSVEGQRRLWGDRPDVLIAGGVLPKGIVSPGDGGWILSGVWPTVSACECADWVLLAAIVESGGEPTGRICLVPQSDIRIERTWDSTGMLATGSHTVVAEQLFVPASLTFPSSALTETDSPPVGPDGRAVPMLAVNSLAFSMPILGAARGALRLWQQLVATRDLTYIAPVYARASSEIDAAGLILERVAYLADTASTFSRADVVRNRRDCAFAAGLLVDAVDRLFRASGSGGHSTSAPLQRLWRDVHTAGSHAALQFGPIATAYTQHTLGTSS</sequence>
<dbReference type="Proteomes" id="UP000295087">
    <property type="component" value="Unassembled WGS sequence"/>
</dbReference>
<dbReference type="GO" id="GO:0003995">
    <property type="term" value="F:acyl-CoA dehydrogenase activity"/>
    <property type="evidence" value="ECO:0007669"/>
    <property type="project" value="TreeGrafter"/>
</dbReference>
<accession>A0A4R6PJ20</accession>
<dbReference type="GO" id="GO:0016712">
    <property type="term" value="F:oxidoreductase activity, acting on paired donors, with incorporation or reduction of molecular oxygen, reduced flavin or flavoprotein as one donor, and incorporation of one atom of oxygen"/>
    <property type="evidence" value="ECO:0007669"/>
    <property type="project" value="TreeGrafter"/>
</dbReference>
<dbReference type="GO" id="GO:0033539">
    <property type="term" value="P:fatty acid beta-oxidation using acyl-CoA dehydrogenase"/>
    <property type="evidence" value="ECO:0007669"/>
    <property type="project" value="TreeGrafter"/>
</dbReference>
<organism evidence="3 4">
    <name type="scientific">Nocardia ignorata</name>
    <dbReference type="NCBI Taxonomy" id="145285"/>
    <lineage>
        <taxon>Bacteria</taxon>
        <taxon>Bacillati</taxon>
        <taxon>Actinomycetota</taxon>
        <taxon>Actinomycetes</taxon>
        <taxon>Mycobacteriales</taxon>
        <taxon>Nocardiaceae</taxon>
        <taxon>Nocardia</taxon>
    </lineage>
</organism>
<reference evidence="3 4" key="1">
    <citation type="submission" date="2019-03" db="EMBL/GenBank/DDBJ databases">
        <title>Genomic Encyclopedia of Type Strains, Phase IV (KMG-IV): sequencing the most valuable type-strain genomes for metagenomic binning, comparative biology and taxonomic classification.</title>
        <authorList>
            <person name="Goeker M."/>
        </authorList>
    </citation>
    <scope>NUCLEOTIDE SEQUENCE [LARGE SCALE GENOMIC DNA]</scope>
    <source>
        <strain evidence="3 4">DSM 44496</strain>
    </source>
</reference>
<comment type="caution">
    <text evidence="3">The sequence shown here is derived from an EMBL/GenBank/DDBJ whole genome shotgun (WGS) entry which is preliminary data.</text>
</comment>
<keyword evidence="4" id="KW-1185">Reference proteome</keyword>
<dbReference type="SUPFAM" id="SSF56645">
    <property type="entry name" value="Acyl-CoA dehydrogenase NM domain-like"/>
    <property type="match status" value="1"/>
</dbReference>
<evidence type="ECO:0000256" key="1">
    <source>
        <dbReference type="ARBA" id="ARBA00023002"/>
    </source>
</evidence>
<dbReference type="Gene3D" id="1.10.540.10">
    <property type="entry name" value="Acyl-CoA dehydrogenase/oxidase, N-terminal domain"/>
    <property type="match status" value="1"/>
</dbReference>
<dbReference type="InterPro" id="IPR050741">
    <property type="entry name" value="Acyl-CoA_dehydrogenase"/>
</dbReference>
<dbReference type="Gene3D" id="1.20.140.10">
    <property type="entry name" value="Butyryl-CoA Dehydrogenase, subunit A, domain 3"/>
    <property type="match status" value="1"/>
</dbReference>
<dbReference type="Pfam" id="PF08028">
    <property type="entry name" value="Acyl-CoA_dh_2"/>
    <property type="match status" value="1"/>
</dbReference>
<dbReference type="Gene3D" id="2.40.110.10">
    <property type="entry name" value="Butyryl-CoA Dehydrogenase, subunit A, domain 2"/>
    <property type="match status" value="1"/>
</dbReference>
<dbReference type="InterPro" id="IPR046373">
    <property type="entry name" value="Acyl-CoA_Oxase/DH_mid-dom_sf"/>
</dbReference>